<evidence type="ECO:0000313" key="2">
    <source>
        <dbReference type="Proteomes" id="UP001243846"/>
    </source>
</evidence>
<name>A0ABT8D724_9RHOB</name>
<accession>A0ABT8D724</accession>
<proteinExistence type="predicted"/>
<reference evidence="2" key="1">
    <citation type="journal article" date="2019" name="Int. J. Syst. Evol. Microbiol.">
        <title>The Global Catalogue of Microorganisms (GCM) 10K type strain sequencing project: providing services to taxonomists for standard genome sequencing and annotation.</title>
        <authorList>
            <consortium name="The Broad Institute Genomics Platform"/>
            <consortium name="The Broad Institute Genome Sequencing Center for Infectious Disease"/>
            <person name="Wu L."/>
            <person name="Ma J."/>
        </authorList>
    </citation>
    <scope>NUCLEOTIDE SEQUENCE [LARGE SCALE GENOMIC DNA]</scope>
    <source>
        <strain evidence="2">CECT 8482</strain>
    </source>
</reference>
<comment type="caution">
    <text evidence="1">The sequence shown here is derived from an EMBL/GenBank/DDBJ whole genome shotgun (WGS) entry which is preliminary data.</text>
</comment>
<dbReference type="EMBL" id="JAUFRC010000001">
    <property type="protein sequence ID" value="MDN3712319.1"/>
    <property type="molecule type" value="Genomic_DNA"/>
</dbReference>
<evidence type="ECO:0000313" key="1">
    <source>
        <dbReference type="EMBL" id="MDN3712319.1"/>
    </source>
</evidence>
<keyword evidence="2" id="KW-1185">Reference proteome</keyword>
<protein>
    <submittedName>
        <fullName evidence="1">Uncharacterized protein</fullName>
    </submittedName>
</protein>
<gene>
    <name evidence="1" type="ORF">QWZ10_12080</name>
</gene>
<organism evidence="1 2">
    <name type="scientific">Paracoccus cavernae</name>
    <dbReference type="NCBI Taxonomy" id="1571207"/>
    <lineage>
        <taxon>Bacteria</taxon>
        <taxon>Pseudomonadati</taxon>
        <taxon>Pseudomonadota</taxon>
        <taxon>Alphaproteobacteria</taxon>
        <taxon>Rhodobacterales</taxon>
        <taxon>Paracoccaceae</taxon>
        <taxon>Paracoccus</taxon>
    </lineage>
</organism>
<dbReference type="Proteomes" id="UP001243846">
    <property type="component" value="Unassembled WGS sequence"/>
</dbReference>
<sequence length="63" mass="7465">MGFHAPRIPNTTYIPPGVDEIMALYYRNGILARWNETWKRSLEIKKITAKEYVRLDPQTKLCR</sequence>